<dbReference type="EMBL" id="DQ890022">
    <property type="protein sequence ID" value="ABT15989.1"/>
    <property type="molecule type" value="Genomic_DNA"/>
</dbReference>
<dbReference type="GeneID" id="5469896"/>
<protein>
    <submittedName>
        <fullName evidence="1">Uncharacterized protein n704L</fullName>
    </submittedName>
</protein>
<organismHost>
    <name type="scientific">Paramecium bursaria</name>
    <dbReference type="NCBI Taxonomy" id="74790"/>
</organismHost>
<evidence type="ECO:0000313" key="1">
    <source>
        <dbReference type="EMBL" id="ABT15989.1"/>
    </source>
</evidence>
<proteinExistence type="predicted"/>
<dbReference type="KEGG" id="vg:5469896"/>
<accession>A7J858</accession>
<sequence>MRFHHFRYDKWSGRWKNNSLLFAHKHLKCGYSLSPLFLQEFDGGLYALKFLNIFAEPVRKLHILFVCVFPTIGFVNVDCISNVFNELVNIAGQSVILLY</sequence>
<organism evidence="1 2">
    <name type="scientific">Paramecium bursaria Chlorella virus FR483</name>
    <name type="common">PBCV-FR483</name>
    <dbReference type="NCBI Taxonomy" id="399781"/>
    <lineage>
        <taxon>Viruses</taxon>
        <taxon>Varidnaviria</taxon>
        <taxon>Bamfordvirae</taxon>
        <taxon>Nucleocytoviricota</taxon>
        <taxon>Megaviricetes</taxon>
        <taxon>Algavirales</taxon>
        <taxon>Phycodnaviridae</taxon>
        <taxon>Chlorovirus</taxon>
        <taxon>Chlorovirus conductrix</taxon>
        <taxon>Paramecium bursaria Chlorella virus A1</taxon>
    </lineage>
</organism>
<dbReference type="RefSeq" id="YP_001426336.1">
    <property type="nucleotide sequence ID" value="NC_008603.1"/>
</dbReference>
<name>A7J858_PBCVF</name>
<evidence type="ECO:0000313" key="2">
    <source>
        <dbReference type="Proteomes" id="UP000204095"/>
    </source>
</evidence>
<reference evidence="1 2" key="1">
    <citation type="journal article" date="2007" name="Virology">
        <title>Sequence and annotation of the 314-kb MT325 and the 321-kb FR483 viruses that infect Chlorella Pbi.</title>
        <authorList>
            <person name="Fitzgerald L.A."/>
            <person name="Graves M.V."/>
            <person name="Li X."/>
            <person name="Feldblyum T."/>
            <person name="Hartigan J."/>
            <person name="Van Etten J.L."/>
        </authorList>
    </citation>
    <scope>NUCLEOTIDE SEQUENCE [LARGE SCALE GENOMIC DNA]</scope>
    <source>
        <strain evidence="1 2">FR483</strain>
    </source>
</reference>
<gene>
    <name evidence="1" type="primary">n704L</name>
    <name evidence="1" type="ORF">FR483_n704L</name>
</gene>
<dbReference type="Proteomes" id="UP000204095">
    <property type="component" value="Segment"/>
</dbReference>